<evidence type="ECO:0000256" key="6">
    <source>
        <dbReference type="ARBA" id="ARBA00022723"/>
    </source>
</evidence>
<comment type="cofactor">
    <cofactor evidence="11">
        <name>Ca(2+)</name>
        <dbReference type="ChEBI" id="CHEBI:29108"/>
    </cofactor>
    <text evidence="11">Binds 1 Ca(2+) ion per subunit.</text>
</comment>
<evidence type="ECO:0000256" key="10">
    <source>
        <dbReference type="ARBA" id="ARBA00023145"/>
    </source>
</evidence>
<dbReference type="InterPro" id="IPR030400">
    <property type="entry name" value="Sedolisin_dom"/>
</dbReference>
<evidence type="ECO:0000256" key="4">
    <source>
        <dbReference type="ARBA" id="ARBA00012462"/>
    </source>
</evidence>
<evidence type="ECO:0000256" key="8">
    <source>
        <dbReference type="ARBA" id="ARBA00022825"/>
    </source>
</evidence>
<dbReference type="Pfam" id="PF00082">
    <property type="entry name" value="Peptidase_S8"/>
    <property type="match status" value="1"/>
</dbReference>
<dbReference type="SUPFAM" id="SSF52743">
    <property type="entry name" value="Subtilisin-like"/>
    <property type="match status" value="1"/>
</dbReference>
<keyword evidence="6 11" id="KW-0479">Metal-binding</keyword>
<dbReference type="CDD" id="cd11377">
    <property type="entry name" value="Pro-peptidase_S53"/>
    <property type="match status" value="1"/>
</dbReference>
<evidence type="ECO:0000256" key="5">
    <source>
        <dbReference type="ARBA" id="ARBA00022670"/>
    </source>
</evidence>
<keyword evidence="12" id="KW-0732">Signal</keyword>
<proteinExistence type="predicted"/>
<organism evidence="14 15">
    <name type="scientific">Exidia glandulosa HHB12029</name>
    <dbReference type="NCBI Taxonomy" id="1314781"/>
    <lineage>
        <taxon>Eukaryota</taxon>
        <taxon>Fungi</taxon>
        <taxon>Dikarya</taxon>
        <taxon>Basidiomycota</taxon>
        <taxon>Agaricomycotina</taxon>
        <taxon>Agaricomycetes</taxon>
        <taxon>Auriculariales</taxon>
        <taxon>Exidiaceae</taxon>
        <taxon>Exidia</taxon>
    </lineage>
</organism>
<dbReference type="CDD" id="cd04056">
    <property type="entry name" value="Peptidases_S53"/>
    <property type="match status" value="1"/>
</dbReference>
<accession>A0A165MT43</accession>
<feature type="binding site" evidence="11">
    <location>
        <position position="546"/>
    </location>
    <ligand>
        <name>Ca(2+)</name>
        <dbReference type="ChEBI" id="CHEBI:29108"/>
    </ligand>
</feature>
<dbReference type="EC" id="3.4.14.10" evidence="4"/>
<dbReference type="GO" id="GO:0008240">
    <property type="term" value="F:tripeptidyl-peptidase activity"/>
    <property type="evidence" value="ECO:0007669"/>
    <property type="project" value="UniProtKB-EC"/>
</dbReference>
<reference evidence="14 15" key="1">
    <citation type="journal article" date="2016" name="Mol. Biol. Evol.">
        <title>Comparative Genomics of Early-Diverging Mushroom-Forming Fungi Provides Insights into the Origins of Lignocellulose Decay Capabilities.</title>
        <authorList>
            <person name="Nagy L.G."/>
            <person name="Riley R."/>
            <person name="Tritt A."/>
            <person name="Adam C."/>
            <person name="Daum C."/>
            <person name="Floudas D."/>
            <person name="Sun H."/>
            <person name="Yadav J.S."/>
            <person name="Pangilinan J."/>
            <person name="Larsson K.H."/>
            <person name="Matsuura K."/>
            <person name="Barry K."/>
            <person name="Labutti K."/>
            <person name="Kuo R."/>
            <person name="Ohm R.A."/>
            <person name="Bhattacharya S.S."/>
            <person name="Shirouzu T."/>
            <person name="Yoshinaga Y."/>
            <person name="Martin F.M."/>
            <person name="Grigoriev I.V."/>
            <person name="Hibbett D.S."/>
        </authorList>
    </citation>
    <scope>NUCLEOTIDE SEQUENCE [LARGE SCALE GENOMIC DNA]</scope>
    <source>
        <strain evidence="14 15">HHB12029</strain>
    </source>
</reference>
<protein>
    <recommendedName>
        <fullName evidence="4">tripeptidyl-peptidase II</fullName>
        <ecNumber evidence="4">3.4.14.10</ecNumber>
    </recommendedName>
</protein>
<dbReference type="SMART" id="SM00944">
    <property type="entry name" value="Pro-kuma_activ"/>
    <property type="match status" value="1"/>
</dbReference>
<dbReference type="PROSITE" id="PS00138">
    <property type="entry name" value="SUBTILASE_SER"/>
    <property type="match status" value="1"/>
</dbReference>
<comment type="subcellular location">
    <subcellularLocation>
        <location evidence="3">Secreted</location>
        <location evidence="3">Extracellular space</location>
    </subcellularLocation>
</comment>
<dbReference type="InterPro" id="IPR000209">
    <property type="entry name" value="Peptidase_S8/S53_dom"/>
</dbReference>
<keyword evidence="15" id="KW-1185">Reference proteome</keyword>
<dbReference type="InterPro" id="IPR050819">
    <property type="entry name" value="Tripeptidyl-peptidase_I"/>
</dbReference>
<dbReference type="InParanoid" id="A0A165MT43"/>
<dbReference type="PANTHER" id="PTHR14218:SF15">
    <property type="entry name" value="TRIPEPTIDYL-PEPTIDASE 1"/>
    <property type="match status" value="1"/>
</dbReference>
<feature type="active site" description="Charge relay system" evidence="11">
    <location>
        <position position="290"/>
    </location>
</feature>
<gene>
    <name evidence="14" type="ORF">EXIGLDRAFT_745985</name>
</gene>
<dbReference type="PROSITE" id="PS51695">
    <property type="entry name" value="SEDOLISIN"/>
    <property type="match status" value="1"/>
</dbReference>
<evidence type="ECO:0000313" key="15">
    <source>
        <dbReference type="Proteomes" id="UP000077266"/>
    </source>
</evidence>
<dbReference type="GO" id="GO:0005576">
    <property type="term" value="C:extracellular region"/>
    <property type="evidence" value="ECO:0007669"/>
    <property type="project" value="UniProtKB-SubCell"/>
</dbReference>
<evidence type="ECO:0000256" key="1">
    <source>
        <dbReference type="ARBA" id="ARBA00001910"/>
    </source>
</evidence>
<dbReference type="InterPro" id="IPR023828">
    <property type="entry name" value="Peptidase_S8_Ser-AS"/>
</dbReference>
<keyword evidence="10" id="KW-0865">Zymogen</keyword>
<keyword evidence="9 11" id="KW-0106">Calcium</keyword>
<evidence type="ECO:0000256" key="12">
    <source>
        <dbReference type="SAM" id="SignalP"/>
    </source>
</evidence>
<dbReference type="AlphaFoldDB" id="A0A165MT43"/>
<keyword evidence="5 11" id="KW-0645">Protease</keyword>
<dbReference type="SUPFAM" id="SSF54897">
    <property type="entry name" value="Protease propeptides/inhibitors"/>
    <property type="match status" value="1"/>
</dbReference>
<feature type="signal peptide" evidence="12">
    <location>
        <begin position="1"/>
        <end position="16"/>
    </location>
</feature>
<sequence length="565" mass="58969">MFQSGLLLALAASALALGPLRVHELRKSLPSGFVAKGPAAPEEVLQLRFALQNSDIQGLEAALMDAATPGSPNFRQWLSKEQVEAFSRPSDETLRVVNAWLAEEGITSKPLTPAGDWIAVSIPVSQANRMFNTQFTTFTHEPSGTQFVRTMAYSLPVDIAPHVQLVHPTVSFARVGRNEPVMSFPTGGAPAGAPTSEFGSLATVPASCNTTITPACLQALYSIPARLSSPTSPSGIAVAGFSNQFASNTDLTTFLARLRPDMPSNQPFTLLSVDGGQNTQNRPGIEADLDMQYAIGVSGGLPTTFVSVGTRTQDGADSGFLDILNAMLALSKPPQSFTTSYGFNTEADLSVSLTTAMCNTYMQLTARGVSIMFASGDGGVAAAPGERCTTFLPSWPTCPFVTMVGATQNVNPERGADLSAGGFSNIFAAPSYQTSAVAGYLSRLGNQFAGKFNRTGRAFPDVAAQGLRVEIVQGGSFGTVGGTSCSSPIFSGIIGLLNAELIAAGKPVLGFLNPWMYANPGMFNDITTGSNPGCNTTGFPALAGWDPVTGLGTPNYVAMRTAAGL</sequence>
<dbReference type="InterPro" id="IPR036852">
    <property type="entry name" value="Peptidase_S8/S53_dom_sf"/>
</dbReference>
<dbReference type="OrthoDB" id="409122at2759"/>
<name>A0A165MT43_EXIGL</name>
<evidence type="ECO:0000313" key="14">
    <source>
        <dbReference type="EMBL" id="KZV99716.1"/>
    </source>
</evidence>
<dbReference type="InterPro" id="IPR015366">
    <property type="entry name" value="S53_propep"/>
</dbReference>
<feature type="binding site" evidence="11">
    <location>
        <position position="525"/>
    </location>
    <ligand>
        <name>Ca(2+)</name>
        <dbReference type="ChEBI" id="CHEBI:29108"/>
    </ligand>
</feature>
<evidence type="ECO:0000256" key="3">
    <source>
        <dbReference type="ARBA" id="ARBA00004239"/>
    </source>
</evidence>
<evidence type="ECO:0000256" key="7">
    <source>
        <dbReference type="ARBA" id="ARBA00022801"/>
    </source>
</evidence>
<evidence type="ECO:0000259" key="13">
    <source>
        <dbReference type="PROSITE" id="PS51695"/>
    </source>
</evidence>
<evidence type="ECO:0000256" key="2">
    <source>
        <dbReference type="ARBA" id="ARBA00002451"/>
    </source>
</evidence>
<dbReference type="GO" id="GO:0004252">
    <property type="term" value="F:serine-type endopeptidase activity"/>
    <property type="evidence" value="ECO:0007669"/>
    <property type="project" value="UniProtKB-UniRule"/>
</dbReference>
<feature type="binding site" evidence="11">
    <location>
        <position position="526"/>
    </location>
    <ligand>
        <name>Ca(2+)</name>
        <dbReference type="ChEBI" id="CHEBI:29108"/>
    </ligand>
</feature>
<feature type="active site" description="Charge relay system" evidence="11">
    <location>
        <position position="286"/>
    </location>
</feature>
<dbReference type="Proteomes" id="UP000077266">
    <property type="component" value="Unassembled WGS sequence"/>
</dbReference>
<dbReference type="GO" id="GO:0006508">
    <property type="term" value="P:proteolysis"/>
    <property type="evidence" value="ECO:0007669"/>
    <property type="project" value="UniProtKB-KW"/>
</dbReference>
<keyword evidence="7 11" id="KW-0378">Hydrolase</keyword>
<dbReference type="PANTHER" id="PTHR14218">
    <property type="entry name" value="PROTEASE S8 TRIPEPTIDYL PEPTIDASE I CLN2"/>
    <property type="match status" value="1"/>
</dbReference>
<feature type="active site" description="Charge relay system" evidence="11">
    <location>
        <position position="484"/>
    </location>
</feature>
<dbReference type="Gene3D" id="3.40.50.200">
    <property type="entry name" value="Peptidase S8/S53 domain"/>
    <property type="match status" value="1"/>
</dbReference>
<feature type="binding site" evidence="11">
    <location>
        <position position="544"/>
    </location>
    <ligand>
        <name>Ca(2+)</name>
        <dbReference type="ChEBI" id="CHEBI:29108"/>
    </ligand>
</feature>
<feature type="domain" description="Peptidase S53" evidence="13">
    <location>
        <begin position="211"/>
        <end position="565"/>
    </location>
</feature>
<dbReference type="Pfam" id="PF09286">
    <property type="entry name" value="Pro-kuma_activ"/>
    <property type="match status" value="1"/>
</dbReference>
<keyword evidence="8 11" id="KW-0720">Serine protease</keyword>
<dbReference type="EMBL" id="KV425907">
    <property type="protein sequence ID" value="KZV99716.1"/>
    <property type="molecule type" value="Genomic_DNA"/>
</dbReference>
<feature type="chain" id="PRO_5007862655" description="tripeptidyl-peptidase II" evidence="12">
    <location>
        <begin position="17"/>
        <end position="565"/>
    </location>
</feature>
<comment type="function">
    <text evidence="2">Secreted tripeptidyl-peptidase which degrades proteins at acidic pHs and is involved in virulence.</text>
</comment>
<evidence type="ECO:0000256" key="9">
    <source>
        <dbReference type="ARBA" id="ARBA00022837"/>
    </source>
</evidence>
<evidence type="ECO:0000256" key="11">
    <source>
        <dbReference type="PROSITE-ProRule" id="PRU01032"/>
    </source>
</evidence>
<dbReference type="GO" id="GO:0046872">
    <property type="term" value="F:metal ion binding"/>
    <property type="evidence" value="ECO:0007669"/>
    <property type="project" value="UniProtKB-UniRule"/>
</dbReference>
<comment type="catalytic activity">
    <reaction evidence="1">
        <text>Release of an N-terminal tripeptide from a polypeptide.</text>
        <dbReference type="EC" id="3.4.14.10"/>
    </reaction>
</comment>
<dbReference type="STRING" id="1314781.A0A165MT43"/>